<dbReference type="InterPro" id="IPR011333">
    <property type="entry name" value="SKP1/BTB/POZ_sf"/>
</dbReference>
<reference evidence="3" key="1">
    <citation type="journal article" date="2015" name="Nat. Genet.">
        <title>The genome and transcriptome of the zoonotic hookworm Ancylostoma ceylanicum identify infection-specific gene families.</title>
        <authorList>
            <person name="Schwarz E.M."/>
            <person name="Hu Y."/>
            <person name="Antoshechkin I."/>
            <person name="Miller M.M."/>
            <person name="Sternberg P.W."/>
            <person name="Aroian R.V."/>
        </authorList>
    </citation>
    <scope>NUCLEOTIDE SEQUENCE</scope>
    <source>
        <strain evidence="3">HY135</strain>
    </source>
</reference>
<dbReference type="AlphaFoldDB" id="A0A016S9Y0"/>
<dbReference type="STRING" id="53326.A0A016S9Y0"/>
<name>A0A016S9Y0_9BILA</name>
<comment type="caution">
    <text evidence="2">The sequence shown here is derived from an EMBL/GenBank/DDBJ whole genome shotgun (WGS) entry which is preliminary data.</text>
</comment>
<organism evidence="2 3">
    <name type="scientific">Ancylostoma ceylanicum</name>
    <dbReference type="NCBI Taxonomy" id="53326"/>
    <lineage>
        <taxon>Eukaryota</taxon>
        <taxon>Metazoa</taxon>
        <taxon>Ecdysozoa</taxon>
        <taxon>Nematoda</taxon>
        <taxon>Chromadorea</taxon>
        <taxon>Rhabditida</taxon>
        <taxon>Rhabditina</taxon>
        <taxon>Rhabditomorpha</taxon>
        <taxon>Strongyloidea</taxon>
        <taxon>Ancylostomatidae</taxon>
        <taxon>Ancylostomatinae</taxon>
        <taxon>Ancylostoma</taxon>
    </lineage>
</organism>
<dbReference type="Gene3D" id="3.30.710.10">
    <property type="entry name" value="Potassium Channel Kv1.1, Chain A"/>
    <property type="match status" value="1"/>
</dbReference>
<feature type="domain" description="BTB" evidence="1">
    <location>
        <begin position="45"/>
        <end position="157"/>
    </location>
</feature>
<evidence type="ECO:0000259" key="1">
    <source>
        <dbReference type="SMART" id="SM00225"/>
    </source>
</evidence>
<dbReference type="OrthoDB" id="2414723at2759"/>
<keyword evidence="3" id="KW-1185">Reference proteome</keyword>
<dbReference type="PANTHER" id="PTHR14499:SF135">
    <property type="entry name" value="BTB DOMAIN-CONTAINING PROTEIN-RELATED"/>
    <property type="match status" value="1"/>
</dbReference>
<dbReference type="InterPro" id="IPR003131">
    <property type="entry name" value="T1-type_BTB"/>
</dbReference>
<dbReference type="EMBL" id="JARK01001603">
    <property type="protein sequence ID" value="EYB87157.1"/>
    <property type="molecule type" value="Genomic_DNA"/>
</dbReference>
<protein>
    <recommendedName>
        <fullName evidence="1">BTB domain-containing protein</fullName>
    </recommendedName>
</protein>
<dbReference type="GO" id="GO:0051260">
    <property type="term" value="P:protein homooligomerization"/>
    <property type="evidence" value="ECO:0007669"/>
    <property type="project" value="InterPro"/>
</dbReference>
<evidence type="ECO:0000313" key="2">
    <source>
        <dbReference type="EMBL" id="EYB87157.1"/>
    </source>
</evidence>
<accession>A0A016S9Y0</accession>
<dbReference type="SMART" id="SM00225">
    <property type="entry name" value="BTB"/>
    <property type="match status" value="1"/>
</dbReference>
<sequence>MSRNSPIVSRTVRFSESNTDDVINMQRRMRLTHNMEDVSAHHATDIVQLNVGGKRYTTLFETLARSKSSFFNRIMRIDHVTGKVLLFRRNFMVDAEGAIFINRDGDLFAHALQFMRDGKRTALPEKVYTLKQLIRESEFFGMESWKQVLTEQLEIVEKKSNEIADILTGIDAHVGRLTESFYFNGFKK</sequence>
<dbReference type="CDD" id="cd18316">
    <property type="entry name" value="BTB_POZ_KCTD-like"/>
    <property type="match status" value="1"/>
</dbReference>
<gene>
    <name evidence="2" type="primary">Acey_s0267.g745</name>
    <name evidence="2" type="synonym">Acey-F46G10.1</name>
    <name evidence="2" type="ORF">Y032_0267g745</name>
</gene>
<dbReference type="Pfam" id="PF02214">
    <property type="entry name" value="BTB_2"/>
    <property type="match status" value="1"/>
</dbReference>
<dbReference type="SUPFAM" id="SSF54695">
    <property type="entry name" value="POZ domain"/>
    <property type="match status" value="1"/>
</dbReference>
<dbReference type="Proteomes" id="UP000024635">
    <property type="component" value="Unassembled WGS sequence"/>
</dbReference>
<evidence type="ECO:0000313" key="3">
    <source>
        <dbReference type="Proteomes" id="UP000024635"/>
    </source>
</evidence>
<proteinExistence type="predicted"/>
<dbReference type="PANTHER" id="PTHR14499">
    <property type="entry name" value="POTASSIUM CHANNEL TETRAMERIZATION DOMAIN-CONTAINING"/>
    <property type="match status" value="1"/>
</dbReference>
<dbReference type="InterPro" id="IPR000210">
    <property type="entry name" value="BTB/POZ_dom"/>
</dbReference>